<proteinExistence type="predicted"/>
<dbReference type="GO" id="GO:0007229">
    <property type="term" value="P:integrin-mediated signaling pathway"/>
    <property type="evidence" value="ECO:0007669"/>
    <property type="project" value="UniProtKB-KW"/>
</dbReference>
<dbReference type="InterPro" id="IPR028994">
    <property type="entry name" value="Integrin_alpha_N"/>
</dbReference>
<keyword evidence="2" id="KW-1185">Reference proteome</keyword>
<name>A0A4Z2GWT7_9TELE</name>
<keyword evidence="1" id="KW-0401">Integrin</keyword>
<dbReference type="OrthoDB" id="5317514at2759"/>
<dbReference type="Gene3D" id="2.130.10.130">
    <property type="entry name" value="Integrin alpha, N-terminal"/>
    <property type="match status" value="1"/>
</dbReference>
<evidence type="ECO:0000313" key="1">
    <source>
        <dbReference type="EMBL" id="TNN57202.1"/>
    </source>
</evidence>
<reference evidence="1 2" key="1">
    <citation type="submission" date="2019-03" db="EMBL/GenBank/DDBJ databases">
        <title>First draft genome of Liparis tanakae, snailfish: a comprehensive survey of snailfish specific genes.</title>
        <authorList>
            <person name="Kim W."/>
            <person name="Song I."/>
            <person name="Jeong J.-H."/>
            <person name="Kim D."/>
            <person name="Kim S."/>
            <person name="Ryu S."/>
            <person name="Song J.Y."/>
            <person name="Lee S.K."/>
        </authorList>
    </citation>
    <scope>NUCLEOTIDE SEQUENCE [LARGE SCALE GENOMIC DNA]</scope>
    <source>
        <tissue evidence="1">Muscle</tissue>
    </source>
</reference>
<dbReference type="Proteomes" id="UP000314294">
    <property type="component" value="Unassembled WGS sequence"/>
</dbReference>
<organism evidence="1 2">
    <name type="scientific">Liparis tanakae</name>
    <name type="common">Tanaka's snailfish</name>
    <dbReference type="NCBI Taxonomy" id="230148"/>
    <lineage>
        <taxon>Eukaryota</taxon>
        <taxon>Metazoa</taxon>
        <taxon>Chordata</taxon>
        <taxon>Craniata</taxon>
        <taxon>Vertebrata</taxon>
        <taxon>Euteleostomi</taxon>
        <taxon>Actinopterygii</taxon>
        <taxon>Neopterygii</taxon>
        <taxon>Teleostei</taxon>
        <taxon>Neoteleostei</taxon>
        <taxon>Acanthomorphata</taxon>
        <taxon>Eupercaria</taxon>
        <taxon>Perciformes</taxon>
        <taxon>Cottioidei</taxon>
        <taxon>Cottales</taxon>
        <taxon>Liparidae</taxon>
        <taxon>Liparis</taxon>
    </lineage>
</organism>
<sequence>MGLERFRVKTPGLGALLARALLCTGGLFLSVSVCGAFNLDVENPAVYSGPNGSYFGYAVDFYLADSARHGQTSWRALCLLSSTSVSRPTVQPAGLLGCEEGLCADWAGSSSSSGFPVSPPHFPGRSDSQTWGHPPTLPLRCLFKRLLLLVFIPLPGK</sequence>
<gene>
    <name evidence="1" type="primary">ITGA8_1</name>
    <name evidence="1" type="ORF">EYF80_032536</name>
</gene>
<dbReference type="AlphaFoldDB" id="A0A4Z2GWT7"/>
<comment type="caution">
    <text evidence="1">The sequence shown here is derived from an EMBL/GenBank/DDBJ whole genome shotgun (WGS) entry which is preliminary data.</text>
</comment>
<dbReference type="EMBL" id="SRLO01000410">
    <property type="protein sequence ID" value="TNN57202.1"/>
    <property type="molecule type" value="Genomic_DNA"/>
</dbReference>
<evidence type="ECO:0000313" key="2">
    <source>
        <dbReference type="Proteomes" id="UP000314294"/>
    </source>
</evidence>
<protein>
    <submittedName>
        <fullName evidence="1">Integrin alpha-8</fullName>
    </submittedName>
</protein>
<accession>A0A4Z2GWT7</accession>